<feature type="domain" description="Beta-lactamase-related" evidence="1">
    <location>
        <begin position="8"/>
        <end position="333"/>
    </location>
</feature>
<dbReference type="PANTHER" id="PTHR46825">
    <property type="entry name" value="D-ALANYL-D-ALANINE-CARBOXYPEPTIDASE/ENDOPEPTIDASE AMPH"/>
    <property type="match status" value="1"/>
</dbReference>
<evidence type="ECO:0000313" key="3">
    <source>
        <dbReference type="Proteomes" id="UP000465062"/>
    </source>
</evidence>
<dbReference type="EMBL" id="CP047394">
    <property type="protein sequence ID" value="QHE61559.1"/>
    <property type="molecule type" value="Genomic_DNA"/>
</dbReference>
<proteinExistence type="predicted"/>
<dbReference type="GO" id="GO:0016787">
    <property type="term" value="F:hydrolase activity"/>
    <property type="evidence" value="ECO:0007669"/>
    <property type="project" value="UniProtKB-KW"/>
</dbReference>
<dbReference type="InterPro" id="IPR050491">
    <property type="entry name" value="AmpC-like"/>
</dbReference>
<gene>
    <name evidence="2" type="ORF">FHE72_11410</name>
</gene>
<organism evidence="2 3">
    <name type="scientific">Rossellomorea vietnamensis</name>
    <dbReference type="NCBI Taxonomy" id="218284"/>
    <lineage>
        <taxon>Bacteria</taxon>
        <taxon>Bacillati</taxon>
        <taxon>Bacillota</taxon>
        <taxon>Bacilli</taxon>
        <taxon>Bacillales</taxon>
        <taxon>Bacillaceae</taxon>
        <taxon>Rossellomorea</taxon>
    </lineage>
</organism>
<dbReference type="KEGG" id="bvq:FHE72_11410"/>
<keyword evidence="2" id="KW-0378">Hydrolase</keyword>
<dbReference type="Proteomes" id="UP000465062">
    <property type="component" value="Chromosome"/>
</dbReference>
<evidence type="ECO:0000313" key="2">
    <source>
        <dbReference type="EMBL" id="QHE61559.1"/>
    </source>
</evidence>
<dbReference type="Gene3D" id="3.40.710.10">
    <property type="entry name" value="DD-peptidase/beta-lactamase superfamily"/>
    <property type="match status" value="1"/>
</dbReference>
<sequence>MKDPALLKKIVQYFRDRYRIPGISLCLTDSSGEDYILAAGVRNLLQDTLLDPYDHQRVGSLSNIVTSVVILKLQEEGMLSLEQTVESILPGILKEGSRIAVKQLLQHRSGLKDYLWMDVAGTKCIQHAVSSPRDFFSSRSLVRLIANHDLEFEPGTAFKYSNTNGILLGLIVEECSGKKFEDAVYQWITQPLQLERTYFPCSNDLRLPFATGHSKATPDLTDLSDDITPITDLNVSIMGTSGALVSNPAEIQTFMKALFGGSLLSQKSMNQMLVFSETDDPERFYGLGLYKYTFENGMTAYGHHSGIHGYESVTLYYPDDEIFTTVIVNQMPVGAVSLAHQLLKRNLVSR</sequence>
<accession>A0A6I6UP73</accession>
<protein>
    <submittedName>
        <fullName evidence="2">Serine hydrolase</fullName>
    </submittedName>
</protein>
<dbReference type="PANTHER" id="PTHR46825:SF7">
    <property type="entry name" value="D-ALANYL-D-ALANINE CARBOXYPEPTIDASE"/>
    <property type="match status" value="1"/>
</dbReference>
<dbReference type="SUPFAM" id="SSF56601">
    <property type="entry name" value="beta-lactamase/transpeptidase-like"/>
    <property type="match status" value="1"/>
</dbReference>
<dbReference type="InterPro" id="IPR001466">
    <property type="entry name" value="Beta-lactam-related"/>
</dbReference>
<evidence type="ECO:0000259" key="1">
    <source>
        <dbReference type="Pfam" id="PF00144"/>
    </source>
</evidence>
<dbReference type="Pfam" id="PF00144">
    <property type="entry name" value="Beta-lactamase"/>
    <property type="match status" value="1"/>
</dbReference>
<dbReference type="InterPro" id="IPR012338">
    <property type="entry name" value="Beta-lactam/transpept-like"/>
</dbReference>
<reference evidence="2 3" key="1">
    <citation type="submission" date="2019-06" db="EMBL/GenBank/DDBJ databases">
        <title>An operon consisting of a P-type ATPase gene and a transcriptional regular gene given the different cadmium resistance in Bacillus vietamensis 151-6 and Bacillus marisflavi 151-25.</title>
        <authorList>
            <person name="Yu X."/>
        </authorList>
    </citation>
    <scope>NUCLEOTIDE SEQUENCE [LARGE SCALE GENOMIC DNA]</scope>
    <source>
        <strain evidence="2 3">151-6</strain>
    </source>
</reference>
<dbReference type="AlphaFoldDB" id="A0A6I6UP73"/>
<name>A0A6I6UP73_9BACI</name>